<feature type="compositionally biased region" description="Basic residues" evidence="2">
    <location>
        <begin position="227"/>
        <end position="237"/>
    </location>
</feature>
<protein>
    <submittedName>
        <fullName evidence="3">Uncharacterized protein</fullName>
    </submittedName>
</protein>
<keyword evidence="1" id="KW-0175">Coiled coil</keyword>
<reference evidence="3" key="1">
    <citation type="journal article" date="2020" name="J Insects Food Feed">
        <title>The yellow mealworm (Tenebrio molitor) genome: a resource for the emerging insects as food and feed industry.</title>
        <authorList>
            <person name="Eriksson T."/>
            <person name="Andere A."/>
            <person name="Kelstrup H."/>
            <person name="Emery V."/>
            <person name="Picard C."/>
        </authorList>
    </citation>
    <scope>NUCLEOTIDE SEQUENCE</scope>
    <source>
        <strain evidence="3">Stoneville</strain>
        <tissue evidence="3">Whole head</tissue>
    </source>
</reference>
<dbReference type="AlphaFoldDB" id="A0A8J6HIA3"/>
<accession>A0A8J6HIA3</accession>
<feature type="region of interest" description="Disordered" evidence="2">
    <location>
        <begin position="213"/>
        <end position="281"/>
    </location>
</feature>
<dbReference type="EMBL" id="JABDTM020024131">
    <property type="protein sequence ID" value="KAH0814601.1"/>
    <property type="molecule type" value="Genomic_DNA"/>
</dbReference>
<evidence type="ECO:0000256" key="2">
    <source>
        <dbReference type="SAM" id="MobiDB-lite"/>
    </source>
</evidence>
<dbReference type="Proteomes" id="UP000719412">
    <property type="component" value="Unassembled WGS sequence"/>
</dbReference>
<proteinExistence type="predicted"/>
<evidence type="ECO:0000313" key="4">
    <source>
        <dbReference type="Proteomes" id="UP000719412"/>
    </source>
</evidence>
<gene>
    <name evidence="3" type="ORF">GEV33_008190</name>
</gene>
<comment type="caution">
    <text evidence="3">The sequence shown here is derived from an EMBL/GenBank/DDBJ whole genome shotgun (WGS) entry which is preliminary data.</text>
</comment>
<evidence type="ECO:0000313" key="3">
    <source>
        <dbReference type="EMBL" id="KAH0814601.1"/>
    </source>
</evidence>
<evidence type="ECO:0000256" key="1">
    <source>
        <dbReference type="SAM" id="Coils"/>
    </source>
</evidence>
<organism evidence="3 4">
    <name type="scientific">Tenebrio molitor</name>
    <name type="common">Yellow mealworm beetle</name>
    <dbReference type="NCBI Taxonomy" id="7067"/>
    <lineage>
        <taxon>Eukaryota</taxon>
        <taxon>Metazoa</taxon>
        <taxon>Ecdysozoa</taxon>
        <taxon>Arthropoda</taxon>
        <taxon>Hexapoda</taxon>
        <taxon>Insecta</taxon>
        <taxon>Pterygota</taxon>
        <taxon>Neoptera</taxon>
        <taxon>Endopterygota</taxon>
        <taxon>Coleoptera</taxon>
        <taxon>Polyphaga</taxon>
        <taxon>Cucujiformia</taxon>
        <taxon>Tenebrionidae</taxon>
        <taxon>Tenebrio</taxon>
    </lineage>
</organism>
<keyword evidence="4" id="KW-1185">Reference proteome</keyword>
<reference evidence="3" key="2">
    <citation type="submission" date="2021-08" db="EMBL/GenBank/DDBJ databases">
        <authorList>
            <person name="Eriksson T."/>
        </authorList>
    </citation>
    <scope>NUCLEOTIDE SEQUENCE</scope>
    <source>
        <strain evidence="3">Stoneville</strain>
        <tissue evidence="3">Whole head</tissue>
    </source>
</reference>
<feature type="coiled-coil region" evidence="1">
    <location>
        <begin position="150"/>
        <end position="200"/>
    </location>
</feature>
<name>A0A8J6HIA3_TENMO</name>
<sequence length="362" mass="40502">MIFTLSYDFTFAGRNLFVIAIRIDITEIHLIYQPVGITGNFPTEQIPNKKVRLETTGGAGLTLLFLGTRRWKAELVETVEVDRAREEKKTMLVSKVDWSLFKDAASKGRGGIQGEDTAEGSASALQELAMQACNVSIPWRRVKRGHVSWNANLQRMRAETRKARINMQKERDQERRVELREVFRRKRAAYKEAIREAKIQSLRRTLSRGSRRIDGALLTDSSPARRGDKRHRGRPSRTARGTGPETAMALIRKYFPEDDLGTDRPENRETRASRVERSDDQARDISFQELRRTIQGAVSSSMEAGDGAVSSSMEAGDDRVDSQAQGVGAQTGMSVAHHRKGVRQDLGNKSVVPPGGKGTLVR</sequence>
<feature type="region of interest" description="Disordered" evidence="2">
    <location>
        <begin position="320"/>
        <end position="362"/>
    </location>
</feature>
<feature type="compositionally biased region" description="Basic and acidic residues" evidence="2">
    <location>
        <begin position="261"/>
        <end position="281"/>
    </location>
</feature>